<dbReference type="OrthoDB" id="1894923at2759"/>
<protein>
    <submittedName>
        <fullName evidence="2">Uncharacterized protein</fullName>
    </submittedName>
</protein>
<proteinExistence type="predicted"/>
<dbReference type="STRING" id="4155.A0A022QRU6"/>
<dbReference type="PANTHER" id="PTHR34191:SF9">
    <property type="entry name" value="F6D8.10"/>
    <property type="match status" value="1"/>
</dbReference>
<dbReference type="eggNOG" id="ENOG502SW7W">
    <property type="taxonomic scope" value="Eukaryota"/>
</dbReference>
<keyword evidence="3" id="KW-1185">Reference proteome</keyword>
<dbReference type="Proteomes" id="UP000030748">
    <property type="component" value="Unassembled WGS sequence"/>
</dbReference>
<evidence type="ECO:0000313" key="2">
    <source>
        <dbReference type="EMBL" id="EYU31427.1"/>
    </source>
</evidence>
<dbReference type="KEGG" id="egt:105964624"/>
<name>A0A022QRU6_ERYGU</name>
<feature type="region of interest" description="Disordered" evidence="1">
    <location>
        <begin position="78"/>
        <end position="111"/>
    </location>
</feature>
<feature type="compositionally biased region" description="Polar residues" evidence="1">
    <location>
        <begin position="100"/>
        <end position="111"/>
    </location>
</feature>
<evidence type="ECO:0000256" key="1">
    <source>
        <dbReference type="SAM" id="MobiDB-lite"/>
    </source>
</evidence>
<dbReference type="OMA" id="QMTRNEP"/>
<accession>A0A022QRU6</accession>
<feature type="compositionally biased region" description="Low complexity" evidence="1">
    <location>
        <begin position="78"/>
        <end position="99"/>
    </location>
</feature>
<gene>
    <name evidence="2" type="ORF">MIMGU_mgv1a016700mg</name>
</gene>
<dbReference type="PhylomeDB" id="A0A022QRU6"/>
<organism evidence="2 3">
    <name type="scientific">Erythranthe guttata</name>
    <name type="common">Yellow monkey flower</name>
    <name type="synonym">Mimulus guttatus</name>
    <dbReference type="NCBI Taxonomy" id="4155"/>
    <lineage>
        <taxon>Eukaryota</taxon>
        <taxon>Viridiplantae</taxon>
        <taxon>Streptophyta</taxon>
        <taxon>Embryophyta</taxon>
        <taxon>Tracheophyta</taxon>
        <taxon>Spermatophyta</taxon>
        <taxon>Magnoliopsida</taxon>
        <taxon>eudicotyledons</taxon>
        <taxon>Gunneridae</taxon>
        <taxon>Pentapetalae</taxon>
        <taxon>asterids</taxon>
        <taxon>lamiids</taxon>
        <taxon>Lamiales</taxon>
        <taxon>Phrymaceae</taxon>
        <taxon>Erythranthe</taxon>
    </lineage>
</organism>
<reference evidence="2 3" key="1">
    <citation type="journal article" date="2013" name="Proc. Natl. Acad. Sci. U.S.A.">
        <title>Fine-scale variation in meiotic recombination in Mimulus inferred from population shotgun sequencing.</title>
        <authorList>
            <person name="Hellsten U."/>
            <person name="Wright K.M."/>
            <person name="Jenkins J."/>
            <person name="Shu S."/>
            <person name="Yuan Y."/>
            <person name="Wessler S.R."/>
            <person name="Schmutz J."/>
            <person name="Willis J.H."/>
            <person name="Rokhsar D.S."/>
        </authorList>
    </citation>
    <scope>NUCLEOTIDE SEQUENCE [LARGE SCALE GENOMIC DNA]</scope>
    <source>
        <strain evidence="3">cv. DUN x IM62</strain>
    </source>
</reference>
<dbReference type="EMBL" id="KI630969">
    <property type="protein sequence ID" value="EYU31427.1"/>
    <property type="molecule type" value="Genomic_DNA"/>
</dbReference>
<dbReference type="InterPro" id="IPR039624">
    <property type="entry name" value="LEA1/2/D7/KIN2"/>
</dbReference>
<dbReference type="PANTHER" id="PTHR34191">
    <property type="entry name" value="LATE EMBRYOGENESIS ABUNDANT PROTEIN (LEA) FAMILY PROTEIN"/>
    <property type="match status" value="1"/>
</dbReference>
<sequence>MANQGHPNNTFNAGQDMNQAQMTRNEPSDIHSQAQATNFFQETGTNVKNMAHSAVNIAEGAVTGAANVAHGAADVLKNTLGMNSSGGTTTTNHSGGTTNYPSSTNHPSNPS</sequence>
<evidence type="ECO:0000313" key="3">
    <source>
        <dbReference type="Proteomes" id="UP000030748"/>
    </source>
</evidence>
<dbReference type="AlphaFoldDB" id="A0A022QRU6"/>